<evidence type="ECO:0000313" key="4">
    <source>
        <dbReference type="Proteomes" id="UP000030764"/>
    </source>
</evidence>
<accession>A0A085MJR9</accession>
<sequence length="117" mass="12680">MILFKDPIVCMPISVSKRPSSVGQQAGFLKGTTDGDAANMFKAQVGEVIMLLDKKTEIWEKVRLETVNFRGQQSLLSPIDDPQSTSAAAGVMQQPSPSSPLPYSALEKSQISKLLDI</sequence>
<feature type="region of interest" description="Disordered" evidence="1">
    <location>
        <begin position="75"/>
        <end position="104"/>
    </location>
</feature>
<dbReference type="Proteomes" id="UP000030764">
    <property type="component" value="Unassembled WGS sequence"/>
</dbReference>
<name>A0A085MJR9_9BILA</name>
<proteinExistence type="predicted"/>
<evidence type="ECO:0000313" key="3">
    <source>
        <dbReference type="EMBL" id="KFD66571.1"/>
    </source>
</evidence>
<dbReference type="AlphaFoldDB" id="A0A085MJR9"/>
<keyword evidence="4" id="KW-1185">Reference proteome</keyword>
<evidence type="ECO:0000313" key="2">
    <source>
        <dbReference type="EMBL" id="KFD57465.1"/>
    </source>
</evidence>
<dbReference type="EMBL" id="KL367523">
    <property type="protein sequence ID" value="KFD66571.1"/>
    <property type="molecule type" value="Genomic_DNA"/>
</dbReference>
<evidence type="ECO:0000256" key="1">
    <source>
        <dbReference type="SAM" id="MobiDB-lite"/>
    </source>
</evidence>
<dbReference type="Proteomes" id="UP000030758">
    <property type="component" value="Unassembled WGS sequence"/>
</dbReference>
<reference evidence="2 4" key="1">
    <citation type="journal article" date="2014" name="Nat. Genet.">
        <title>Genome and transcriptome of the porcine whipworm Trichuris suis.</title>
        <authorList>
            <person name="Jex A.R."/>
            <person name="Nejsum P."/>
            <person name="Schwarz E.M."/>
            <person name="Hu L."/>
            <person name="Young N.D."/>
            <person name="Hall R.S."/>
            <person name="Korhonen P.K."/>
            <person name="Liao S."/>
            <person name="Thamsborg S."/>
            <person name="Xia J."/>
            <person name="Xu P."/>
            <person name="Wang S."/>
            <person name="Scheerlinck J.P."/>
            <person name="Hofmann A."/>
            <person name="Sternberg P.W."/>
            <person name="Wang J."/>
            <person name="Gasser R.B."/>
        </authorList>
    </citation>
    <scope>NUCLEOTIDE SEQUENCE [LARGE SCALE GENOMIC DNA]</scope>
    <source>
        <strain evidence="3">DCEP-RM93F</strain>
        <strain evidence="2">DCEP-RM93M</strain>
    </source>
</reference>
<organism evidence="2 4">
    <name type="scientific">Trichuris suis</name>
    <name type="common">pig whipworm</name>
    <dbReference type="NCBI Taxonomy" id="68888"/>
    <lineage>
        <taxon>Eukaryota</taxon>
        <taxon>Metazoa</taxon>
        <taxon>Ecdysozoa</taxon>
        <taxon>Nematoda</taxon>
        <taxon>Enoplea</taxon>
        <taxon>Dorylaimia</taxon>
        <taxon>Trichinellida</taxon>
        <taxon>Trichuridae</taxon>
        <taxon>Trichuris</taxon>
    </lineage>
</organism>
<feature type="compositionally biased region" description="Polar residues" evidence="1">
    <location>
        <begin position="75"/>
        <end position="87"/>
    </location>
</feature>
<protein>
    <submittedName>
        <fullName evidence="2">Uncharacterized protein</fullName>
    </submittedName>
</protein>
<dbReference type="EMBL" id="KL363188">
    <property type="protein sequence ID" value="KFD57465.1"/>
    <property type="molecule type" value="Genomic_DNA"/>
</dbReference>
<gene>
    <name evidence="2" type="ORF">M513_01568</name>
    <name evidence="3" type="ORF">M514_01568</name>
</gene>